<feature type="compositionally biased region" description="Basic and acidic residues" evidence="15">
    <location>
        <begin position="4065"/>
        <end position="4093"/>
    </location>
</feature>
<feature type="compositionally biased region" description="Polar residues" evidence="15">
    <location>
        <begin position="3096"/>
        <end position="3105"/>
    </location>
</feature>
<evidence type="ECO:0000256" key="13">
    <source>
        <dbReference type="ARBA" id="ARBA00059331"/>
    </source>
</evidence>
<keyword evidence="4 16" id="KW-0812">Transmembrane</keyword>
<feature type="compositionally biased region" description="Acidic residues" evidence="15">
    <location>
        <begin position="4367"/>
        <end position="4376"/>
    </location>
</feature>
<feature type="domain" description="Cadherin" evidence="17">
    <location>
        <begin position="1389"/>
        <end position="1509"/>
    </location>
</feature>
<feature type="region of interest" description="Disordered" evidence="15">
    <location>
        <begin position="2938"/>
        <end position="2968"/>
    </location>
</feature>
<sequence>MTSPKPIIAFPWLLRSYKRRRFKPEWIVFVFTCFLASCSARNNPPRFLIDGQTEIILRLKEGPDTPVGSLIYRLRGFDPDGDSLTFGIRDQPGSDVIRVENFTPTEANIYLNKVLDRETRDEYALVLTLSDGRLGEGNFITQSLLLLVEDVNDNVPIFRPHPTSLTVREDSGPGVLTTVEATDADLGAHGQVVYYLQELDGDNDVFSISTVNGKGVIRLVGRLDYERKYLYQLRVLAIDRAINEKVNTGTTAILVKVQDVEDQPPEFITMTPVARISENARIGTSVLQVRAVDGDKGINNKVTYSITEGPRLFDIDATSGLVFTRAQLDREAEENADGTFILEITVKEVSNIVPAPSVSTEVTIILMDVNDETPKFRSSRYRAEINENAPYNTPVNFLGDAIPEVYDHDLGTNGTFRMFIEGDDGIFDLTPSRGINEAPFLIRVKNASKLDFETRSEVNFTLIAKEVVTVAPKLSRVPVTVFIKDQNDNYPEFTEDTYEVSIPENCAIGTTVAWVQALDEDSGHFGTRGIRYTNLGGSIAHALSMDPLTGVITVKEPGPSFDRELVSRHYLTVEARDDLGKGNRNTAQLIVNVNDVNDNAPVFLQNKYEAVLLENEDHFESPLIVETFDIDLNGTKNSEVIYALVAGEFSRNFSIDSKRGIIRPISALDYEALPISQGHKETSVRPLRLTVRARDMGTPSLSTDVPLIIYLKDINDNPPAFERTLYKRSIPEDLPGGTSVVQVKAWDKDLSSPNNKLVYRIQSGAGDKFVISPETGVIRVAPGSNLDPDLTSPKTTRYSLNVIAIDSGTEVQRTAEVLVNITIVDVNNKPPVFIDPGTVTIRENTQVGAYVHRVVANDPDIAPILRYRIDPNSSEARNEEGTLIKIQEYDYLSALELNALDGLLRVVKLLDRERVEMIRLGLVVEDLAAVRGIQTASATLNIIIEDENDNNPRFRRPFYRRSVTENSKNGVNIANIVADDADKNRSITYSLESPKELTDLVHLDSETGEMVVANKIDREQYSWLNLTVRATDSGIPPRSSLSEVYVQVLDENDNNPYFVTDISNLTVLENAKIGTEIATIQAKDPDSGDYGKITYLLDRMSSQGRFAIHPETGALTVADSIDWEVKQSYVLVIEAWDNYQFGYTAGESRNAFKQIQLTVNDVNDNPPKMEIPSSCVTISEFHDVRDLIFTIKMKDADDPTTPNGRVKVRIVSGNELGLFILEQTDHWTANIKAAHSLRGKFGNYSLHLEARDLANPPNKDTSVLNVCVTDYNDNPPIFINPQHNTTIRVPENVTIGTPIIQIEAKDADTGPNGDVHYRLKQDLAGHWRTFQIDDTTGVISLKLPLDRETQKLYEIRVEAYDLGTPTPLSSDLDLIIYVRNINDYEPQFLVDIFNINFTEEQVPGFETIKLPETIDRDEVDDLDDPPTQVCYFIISGNDDGFFALDVFKHELTTAKTLDREQEEQHLLIVKATEDCNTVPANESFFDETNDTTLKIIIDVIDINDNPPKFVSKIFTGGVTTEADFGTQFMKVKAIDLDAGENAIVSYYQVGKMHMTLTEGLDGIESQPFLVNKQTGVVSLNFDPQRGMKGYFDFMVLANDTQGLQDTARVFIYLLREDQRVRFVLRQHPPEVRNRIETFREMPFVGEWCKVWIYFGFVFAWARGARPRFDTSTDMGLVLVPADAEVDSVIFRLRATDQDADFPLVFEITATITPVVRIDNLPCTLYNKVCQANVILTKRLIPGRLHDFAVRVRDTKGDSNSMQATISVTNATTPRDKIFPHIPSLIMVPEDTKPGKELDYLLVRANSWSGKPVYIELWQPKELFTIRQRQTPTQTRGMIILTGELDFETQSMYTLTMYATDPYSEQGKDTRNIAGLSLVVVVQDVQDVPPIFTLAPPLTRINNSVHPGDVVLRVHAEDGDKGVPREIVYGLVSEGNPFTPFFNISETSGEITLARPLEELTQITHVGAPVVLTVVAEEIRRSRDEPPAQATVVDVGFLLGEPGISPPYFESDNYVATIDENPEPGTVINFGEQYTTRVRDEDIGKAGVFALKLENNNNTFEINPTVAERTADFVITVRDNALIDYELHKDLSFKIVAQEVGPATNLSTWVPVTIFLRDVNDNPPVFEEESYEVTLSENVTAGSRVVQVHATDKDTGIYGSVRYTSITGEGSEAFTMDPDTGLITVAMGSSLDREIAARLVLSVEARDENGNGNRGVVPLIVNLLDVNDNAPVFEKEVYEFMLNSDLTNFTSPAFIKAVDNDAEAPNNVVRYELIHGNYENKFYLNETSGELILRSPITKIRRKKQSAFEKSKKSGVEFIKDHGSISKSIPHANKTESSTSAHTKTNFENSTEDIMIEPIKKRRRRANDDALYTLTARAYDLGVPHLSSVTKIMIITGIAMEARIMMFVVQGEQPDSSKTAAALAAITGGRVTVLETRPYVQQNYTGSPGSLPPGGKKSIIVARVEQIEAGAPLVDVEKIRETLAANGVGIIAGTETIMNATHVDNTKPPVDGTTRHANDGQATVINNTITTVQNEEVTVYKAENKLLFWLLIILGLLMLMAIAALIICCICPGCPFYMAPRKRRVHSSETLVVRADGRPKRHLHRQPAVAAEVSWNGRKQAWSADPRHWQFNKRNVKNCSLPGDVAHISGQPNEVQMNIETQRLRDDPAYDRRSRVNEQERIYMEDMENRKARAYGTAELDSLQRHEMERGSDLQHQGYRQRFMEHDMNGETVREQHFYREGNAEVLRLVTRGQVEDTSHPHHHHRPTLIVDGKDIILQRFIEDQNSRHELSMQDIEAARSMESHQRPKEVCQQQPPEIILIPDRLDLGHRQHIEEIGPNVQRLVIDHGDYGSQKMDRESLRQEKQEAATIVTEKPPIATKESGTQYLHDLELARQNALLTRLLLERESRRAGAGAAMDSASYLETQSLPGQVAIATQTDKTAATQTDRHIKSRSDNDESDEESRYRRKLKSRKKYADGDWRKSRTLWMKSPIEEEGSPCFDKRLNILRKKVREVKEGRIPLEPEVLREISDSLDGNGSSCKGDEEETMRRYRKSTEQTSISYKVLNEKESGSQSSEEARKEKRQKSCGDVMDDQKLNATESTTSPEMKVQREKHEKAVKTPRKETKSKTQQKSDGMIKPSFRILEKEFTMLTKKLSKLGEKKFQESTGSDSTSQEKSDSYSKEVKRDSDQKSSRKPDAASCQKLASDITAAKVDKKEKLKKESAIAKTKQKLKYQQSQVMSTGSSEYDDAFDKPKKLSGPRQETMRPKQLTSTQGHAKVRRLIDRRELKKQVAECRDESSEKKKETSKGDPKYEKGKMTTRAPKLAAISRKQHVDETSTSTEEKKDERNITTRADFGKKSSTDFSDTNGTYGRKGKTLIKKVIQRFSDDFVEEPQKETADQKVKSTMGEDQTAKVVTEQFIASEKAEAMQLSENGFEKIKDSVEKPTRPEEHVSAEETMGGSTVREGMQQLIKDQMIVGLVSTMEKELIDKDSERDLKTDTITSTKMESKKMQKEGKPIDVKDADPDDEVKTKAEKYKIADETDKSEIDDFKKQIEIEKQIKSDHAEKVEKQKLGIEELDGKMAKKLKSEDIDTGKEIQGIEDEDKIKFETGELELQASVEQRSNGKVDLVKTVKESTEKDTESETSSDKDKLKQVITRKLSDKKEDGSFGIDETERKDIVEKEKEDIKHVTDEQEKTIIDQSAIEEVTSKIKDESQVEDNIFLDEDKKFDKLQDISKIEQISDKAEAIIKDTTEDHKITIQEAEDREFKEEAKDYKDDKMAKDYEALKEATEEFGIIDKLAKRTEAIHFTPDKTVSDKQKDISVAVDKSDTETIFLDKEKSIDEGVTITEIKSDEHETERTNAISDDQKSDGDKKSIPADREEALSGEDYKMSIEKTIFTDSEGILRSGTDDSEVKEKEEQKKDTDLKIIKEKQEADRKISEEVAKIPKTDEIKIIPGTSGIGKQLKIQEDIPIKISRTDKDEEIEKDSSKILITQKEGSNGTDVTKIPTSTADDMEKKIHPLTVDDHIIEKDTTSPDKDPSDSLEEKLVNGKESIQVSTETEIDIKHPPTGDKILEKDLTQLPSGEKDKSGAEISITDTVESLTSREYQKSSQVVEQQTDDKIMKDDIRKDTIPTDDKLVTDLDAAEKIDIPTELKREESGEGKETDGLLKDEISHLTLEESTDKKEIDKPLKDPTTSLPEATEEKTKTTAEKLLEETLEASTEFRDVPDNETTDEKLAQTTEKEEPDKASGSFKGNGSLETCSQTSGGTEKEKFAFDFITRMGSTEISELEKRSKSASERTESQGAEQFVDGETFSVKGDQIKPVLKEQCGKDVEPMTVRDEMAGQVQITEKKIDRTVSPAEVEREEPVEEYADVSLPHFTSIIDTMDDSEDSDSSSDVSRKTTLTTRPYHTPRHRVRQFSDREGNEAVEIIETQSAEEEDTRLTMKLAEDETTETTEGEIIGKDHDTSVESSMETIESVKDKDEFSEEDRAFMQIQSPFRDGKIIPACTDGTQQIKREKLKHDPIDKKSSVSETDKETSRRAKDLKDTKTSDTQGTPSISKPPKAGTSKVFGRKTKEVQKKRIFSQRTKKGSSEESSEEKAHHQEPTTSQFRYRARKKPSQDQSTQKDKDLTKQSRKVEDESQRRQISRLRVDKDKKSSSSGEKHPTPPKTGEIDTSRAQPKYMAWYKKNREEMERKRAELMATDDEEQLPRWLRRSMRSQREAEDKKSTTDKTDTTPRTRRKVKPLVNVESEQLKAIVRQGRKLRRAEGGKNEDPPVQIFATTPPALPQTDSKHHLVQHSEYKYEKTPVPFYLHPPPAPHPSPQLSPQHFEIPQTMERGRTDEDFDSGIAVSLQGGNRLRHQQLLEKKSVFDIAYSEAAPSQLRSDSTTPPS</sequence>
<feature type="compositionally biased region" description="Basic and acidic residues" evidence="15">
    <location>
        <begin position="4016"/>
        <end position="4052"/>
    </location>
</feature>
<evidence type="ECO:0000256" key="8">
    <source>
        <dbReference type="ARBA" id="ARBA00022889"/>
    </source>
</evidence>
<protein>
    <submittedName>
        <fullName evidence="19">Uncharacterized protein LOC108632975</fullName>
    </submittedName>
</protein>
<dbReference type="GeneID" id="108632975"/>
<feature type="compositionally biased region" description="Polar residues" evidence="15">
    <location>
        <begin position="4256"/>
        <end position="4270"/>
    </location>
</feature>
<dbReference type="FunFam" id="2.60.40.60:FF:000039">
    <property type="entry name" value="FAT atypical cadherin 3"/>
    <property type="match status" value="1"/>
</dbReference>
<evidence type="ECO:0000256" key="6">
    <source>
        <dbReference type="ARBA" id="ARBA00022737"/>
    </source>
</evidence>
<dbReference type="GO" id="GO:0005509">
    <property type="term" value="F:calcium ion binding"/>
    <property type="evidence" value="ECO:0007669"/>
    <property type="project" value="UniProtKB-UniRule"/>
</dbReference>
<feature type="region of interest" description="Disordered" evidence="15">
    <location>
        <begin position="4813"/>
        <end position="4833"/>
    </location>
</feature>
<dbReference type="InterPro" id="IPR020894">
    <property type="entry name" value="Cadherin_CS"/>
</dbReference>
<feature type="region of interest" description="Disordered" evidence="15">
    <location>
        <begin position="3980"/>
        <end position="4270"/>
    </location>
</feature>
<evidence type="ECO:0000256" key="1">
    <source>
        <dbReference type="ARBA" id="ARBA00004251"/>
    </source>
</evidence>
<feature type="compositionally biased region" description="Basic and acidic residues" evidence="15">
    <location>
        <begin position="4205"/>
        <end position="4218"/>
    </location>
</feature>
<feature type="region of interest" description="Disordered" evidence="15">
    <location>
        <begin position="3030"/>
        <end position="3142"/>
    </location>
</feature>
<evidence type="ECO:0000256" key="9">
    <source>
        <dbReference type="ARBA" id="ARBA00022989"/>
    </source>
</evidence>
<gene>
    <name evidence="19" type="primary">LOC108632975</name>
</gene>
<dbReference type="RefSeq" id="XP_026666765.1">
    <property type="nucleotide sequence ID" value="XM_026810964.1"/>
</dbReference>
<feature type="compositionally biased region" description="Basic and acidic residues" evidence="15">
    <location>
        <begin position="3624"/>
        <end position="3658"/>
    </location>
</feature>
<keyword evidence="11" id="KW-1015">Disulfide bond</keyword>
<feature type="compositionally biased region" description="Basic and acidic residues" evidence="15">
    <location>
        <begin position="3507"/>
        <end position="3529"/>
    </location>
</feature>
<evidence type="ECO:0000256" key="14">
    <source>
        <dbReference type="PROSITE-ProRule" id="PRU00043"/>
    </source>
</evidence>
<dbReference type="GO" id="GO:0001736">
    <property type="term" value="P:establishment of planar polarity"/>
    <property type="evidence" value="ECO:0007669"/>
    <property type="project" value="UniProtKB-ARBA"/>
</dbReference>
<feature type="compositionally biased region" description="Basic and acidic residues" evidence="15">
    <location>
        <begin position="4724"/>
        <end position="4742"/>
    </location>
</feature>
<feature type="domain" description="Cadherin" evidence="17">
    <location>
        <begin position="1510"/>
        <end position="1631"/>
    </location>
</feature>
<keyword evidence="3" id="KW-0245">EGF-like domain</keyword>
<feature type="region of interest" description="Disordered" evidence="15">
    <location>
        <begin position="3432"/>
        <end position="3464"/>
    </location>
</feature>
<dbReference type="InterPro" id="IPR015919">
    <property type="entry name" value="Cadherin-like_sf"/>
</dbReference>
<feature type="compositionally biased region" description="Basic and acidic residues" evidence="15">
    <location>
        <begin position="2946"/>
        <end position="2956"/>
    </location>
</feature>
<keyword evidence="9 16" id="KW-1133">Transmembrane helix</keyword>
<dbReference type="GO" id="GO:0048513">
    <property type="term" value="P:animal organ development"/>
    <property type="evidence" value="ECO:0007669"/>
    <property type="project" value="UniProtKB-ARBA"/>
</dbReference>
<keyword evidence="5" id="KW-0732">Signal</keyword>
<keyword evidence="18" id="KW-1185">Reference proteome</keyword>
<feature type="domain" description="Cadherin" evidence="17">
    <location>
        <begin position="494"/>
        <end position="603"/>
    </location>
</feature>
<evidence type="ECO:0000256" key="11">
    <source>
        <dbReference type="ARBA" id="ARBA00023157"/>
    </source>
</evidence>
<feature type="compositionally biased region" description="Basic residues" evidence="15">
    <location>
        <begin position="4585"/>
        <end position="4594"/>
    </location>
</feature>
<feature type="domain" description="Cadherin" evidence="17">
    <location>
        <begin position="2126"/>
        <end position="2232"/>
    </location>
</feature>
<dbReference type="SUPFAM" id="SSF49313">
    <property type="entry name" value="Cadherin-like"/>
    <property type="match status" value="19"/>
</dbReference>
<feature type="domain" description="Cadherin" evidence="17">
    <location>
        <begin position="1059"/>
        <end position="1169"/>
    </location>
</feature>
<feature type="compositionally biased region" description="Basic and acidic residues" evidence="15">
    <location>
        <begin position="3108"/>
        <end position="3127"/>
    </location>
</feature>
<feature type="domain" description="Cadherin" evidence="17">
    <location>
        <begin position="268"/>
        <end position="376"/>
    </location>
</feature>
<feature type="region of interest" description="Disordered" evidence="15">
    <location>
        <begin position="2326"/>
        <end position="2348"/>
    </location>
</feature>
<feature type="compositionally biased region" description="Basic and acidic residues" evidence="15">
    <location>
        <begin position="4481"/>
        <end position="4495"/>
    </location>
</feature>
<dbReference type="FunFam" id="2.60.40.60:FF:000306">
    <property type="entry name" value="Cadherin 23"/>
    <property type="match status" value="1"/>
</dbReference>
<feature type="region of interest" description="Disordered" evidence="15">
    <location>
        <begin position="4289"/>
        <end position="4318"/>
    </location>
</feature>
<feature type="domain" description="Cadherin" evidence="17">
    <location>
        <begin position="1281"/>
        <end position="1388"/>
    </location>
</feature>
<feature type="compositionally biased region" description="Basic and acidic residues" evidence="15">
    <location>
        <begin position="3852"/>
        <end position="3890"/>
    </location>
</feature>
<proteinExistence type="predicted"/>
<keyword evidence="2" id="KW-1003">Cell membrane</keyword>
<evidence type="ECO:0000313" key="18">
    <source>
        <dbReference type="Proteomes" id="UP000694925"/>
    </source>
</evidence>
<feature type="compositionally biased region" description="Basic and acidic residues" evidence="15">
    <location>
        <begin position="4693"/>
        <end position="4704"/>
    </location>
</feature>
<feature type="region of interest" description="Disordered" evidence="15">
    <location>
        <begin position="3158"/>
        <end position="3371"/>
    </location>
</feature>
<accession>A0AAJ7W8X9</accession>
<feature type="region of interest" description="Disordered" evidence="15">
    <location>
        <begin position="4354"/>
        <end position="4753"/>
    </location>
</feature>
<keyword evidence="8" id="KW-0130">Cell adhesion</keyword>
<dbReference type="PRINTS" id="PR00205">
    <property type="entry name" value="CADHERIN"/>
</dbReference>
<comment type="function">
    <text evidence="13">Cadherins are calcium-dependent cell adhesion proteins. They preferentially interact with themselves in a homophilic manner in connecting cells.</text>
</comment>
<evidence type="ECO:0000256" key="12">
    <source>
        <dbReference type="ARBA" id="ARBA00023180"/>
    </source>
</evidence>
<feature type="compositionally biased region" description="Basic and acidic residues" evidence="15">
    <location>
        <begin position="3910"/>
        <end position="3925"/>
    </location>
</feature>
<evidence type="ECO:0000256" key="5">
    <source>
        <dbReference type="ARBA" id="ARBA00022729"/>
    </source>
</evidence>
<feature type="region of interest" description="Disordered" evidence="15">
    <location>
        <begin position="3848"/>
        <end position="3890"/>
    </location>
</feature>
<evidence type="ECO:0000256" key="3">
    <source>
        <dbReference type="ARBA" id="ARBA00022536"/>
    </source>
</evidence>
<feature type="compositionally biased region" description="Polar residues" evidence="15">
    <location>
        <begin position="2334"/>
        <end position="2348"/>
    </location>
</feature>
<feature type="region of interest" description="Disordered" evidence="15">
    <location>
        <begin position="3618"/>
        <end position="3658"/>
    </location>
</feature>
<feature type="compositionally biased region" description="Basic and acidic residues" evidence="15">
    <location>
        <begin position="3393"/>
        <end position="3403"/>
    </location>
</feature>
<evidence type="ECO:0000313" key="19">
    <source>
        <dbReference type="RefSeq" id="XP_026666765.1"/>
    </source>
</evidence>
<dbReference type="Gene3D" id="2.60.40.60">
    <property type="entry name" value="Cadherins"/>
    <property type="match status" value="19"/>
</dbReference>
<feature type="compositionally biased region" description="Basic and acidic residues" evidence="15">
    <location>
        <begin position="3173"/>
        <end position="3197"/>
    </location>
</feature>
<feature type="compositionally biased region" description="Basic and acidic residues" evidence="15">
    <location>
        <begin position="3281"/>
        <end position="3317"/>
    </location>
</feature>
<feature type="compositionally biased region" description="Basic and acidic residues" evidence="15">
    <location>
        <begin position="3065"/>
        <end position="3086"/>
    </location>
</feature>
<dbReference type="CTD" id="41774"/>
<evidence type="ECO:0000256" key="4">
    <source>
        <dbReference type="ARBA" id="ARBA00022692"/>
    </source>
</evidence>
<feature type="domain" description="Cadherin" evidence="17">
    <location>
        <begin position="604"/>
        <end position="721"/>
    </location>
</feature>
<dbReference type="FunFam" id="2.60.40.60:FF:000345">
    <property type="entry name" value="Cadherin 2"/>
    <property type="match status" value="1"/>
</dbReference>
<dbReference type="FunFam" id="2.60.40.60:FF:000168">
    <property type="entry name" value="Cadherin-related family member 2"/>
    <property type="match status" value="1"/>
</dbReference>
<name>A0AAJ7W8X9_9HYME</name>
<feature type="compositionally biased region" description="Basic and acidic residues" evidence="15">
    <location>
        <begin position="4629"/>
        <end position="4680"/>
    </location>
</feature>
<dbReference type="Pfam" id="PF00028">
    <property type="entry name" value="Cadherin"/>
    <property type="match status" value="10"/>
</dbReference>
<feature type="domain" description="Cadherin" evidence="17">
    <location>
        <begin position="159"/>
        <end position="267"/>
    </location>
</feature>
<organism evidence="18 19">
    <name type="scientific">Ceratina calcarata</name>
    <dbReference type="NCBI Taxonomy" id="156304"/>
    <lineage>
        <taxon>Eukaryota</taxon>
        <taxon>Metazoa</taxon>
        <taxon>Ecdysozoa</taxon>
        <taxon>Arthropoda</taxon>
        <taxon>Hexapoda</taxon>
        <taxon>Insecta</taxon>
        <taxon>Pterygota</taxon>
        <taxon>Neoptera</taxon>
        <taxon>Endopterygota</taxon>
        <taxon>Hymenoptera</taxon>
        <taxon>Apocrita</taxon>
        <taxon>Aculeata</taxon>
        <taxon>Apoidea</taxon>
        <taxon>Anthophila</taxon>
        <taxon>Apidae</taxon>
        <taxon>Ceratina</taxon>
        <taxon>Zadontomerus</taxon>
    </lineage>
</organism>
<dbReference type="GO" id="GO:0048731">
    <property type="term" value="P:system development"/>
    <property type="evidence" value="ECO:0007669"/>
    <property type="project" value="UniProtKB-ARBA"/>
</dbReference>
<keyword evidence="10 16" id="KW-0472">Membrane</keyword>
<feature type="region of interest" description="Disordered" evidence="15">
    <location>
        <begin position="3488"/>
        <end position="3529"/>
    </location>
</feature>
<feature type="region of interest" description="Disordered" evidence="15">
    <location>
        <begin position="4765"/>
        <end position="4801"/>
    </location>
</feature>
<feature type="compositionally biased region" description="Basic and acidic residues" evidence="15">
    <location>
        <begin position="3435"/>
        <end position="3455"/>
    </location>
</feature>
<feature type="domain" description="Cadherin" evidence="17">
    <location>
        <begin position="64"/>
        <end position="158"/>
    </location>
</feature>
<reference evidence="19" key="1">
    <citation type="submission" date="2025-08" db="UniProtKB">
        <authorList>
            <consortium name="RefSeq"/>
        </authorList>
    </citation>
    <scope>IDENTIFICATION</scope>
    <source>
        <tissue evidence="19">Whole body</tissue>
    </source>
</reference>
<dbReference type="SMART" id="SM00112">
    <property type="entry name" value="CA"/>
    <property type="match status" value="18"/>
</dbReference>
<feature type="compositionally biased region" description="Basic and acidic residues" evidence="15">
    <location>
        <begin position="3332"/>
        <end position="3361"/>
    </location>
</feature>
<feature type="domain" description="Cadherin" evidence="17">
    <location>
        <begin position="1170"/>
        <end position="1278"/>
    </location>
</feature>
<evidence type="ECO:0000256" key="7">
    <source>
        <dbReference type="ARBA" id="ARBA00022837"/>
    </source>
</evidence>
<dbReference type="GO" id="GO:0030154">
    <property type="term" value="P:cell differentiation"/>
    <property type="evidence" value="ECO:0007669"/>
    <property type="project" value="UniProtKB-ARBA"/>
</dbReference>
<feature type="transmembrane region" description="Helical" evidence="16">
    <location>
        <begin position="2545"/>
        <end position="2566"/>
    </location>
</feature>
<dbReference type="GO" id="GO:0005886">
    <property type="term" value="C:plasma membrane"/>
    <property type="evidence" value="ECO:0007669"/>
    <property type="project" value="UniProtKB-SubCell"/>
</dbReference>
<dbReference type="PROSITE" id="PS50268">
    <property type="entry name" value="CADHERIN_2"/>
    <property type="match status" value="18"/>
</dbReference>
<dbReference type="PANTHER" id="PTHR24026:SF133">
    <property type="entry name" value="CADHERIN-RELATED FAMILY MEMBER 2"/>
    <property type="match status" value="1"/>
</dbReference>
<feature type="compositionally biased region" description="Polar residues" evidence="15">
    <location>
        <begin position="4098"/>
        <end position="4119"/>
    </location>
</feature>
<keyword evidence="12" id="KW-0325">Glycoprotein</keyword>
<dbReference type="CDD" id="cd11304">
    <property type="entry name" value="Cadherin_repeat"/>
    <property type="match status" value="19"/>
</dbReference>
<dbReference type="GO" id="GO:0007163">
    <property type="term" value="P:establishment or maintenance of cell polarity"/>
    <property type="evidence" value="ECO:0007669"/>
    <property type="project" value="UniProtKB-ARBA"/>
</dbReference>
<keyword evidence="7 14" id="KW-0106">Calcium</keyword>
<dbReference type="GO" id="GO:0007156">
    <property type="term" value="P:homophilic cell adhesion via plasma membrane adhesion molecules"/>
    <property type="evidence" value="ECO:0007669"/>
    <property type="project" value="InterPro"/>
</dbReference>
<dbReference type="FunFam" id="2.60.40.60:FF:000124">
    <property type="entry name" value="Cadherin-related family member 1"/>
    <property type="match status" value="1"/>
</dbReference>
<dbReference type="GO" id="GO:0048589">
    <property type="term" value="P:developmental growth"/>
    <property type="evidence" value="ECO:0007669"/>
    <property type="project" value="UniProtKB-ARBA"/>
</dbReference>
<dbReference type="FunFam" id="2.60.40.60:FF:000382">
    <property type="entry name" value="Cadherin 23"/>
    <property type="match status" value="1"/>
</dbReference>
<dbReference type="InterPro" id="IPR002126">
    <property type="entry name" value="Cadherin-like_dom"/>
</dbReference>
<feature type="compositionally biased region" description="Acidic residues" evidence="15">
    <location>
        <begin position="4389"/>
        <end position="4398"/>
    </location>
</feature>
<feature type="domain" description="Cadherin" evidence="17">
    <location>
        <begin position="1892"/>
        <end position="2008"/>
    </location>
</feature>
<evidence type="ECO:0000256" key="16">
    <source>
        <dbReference type="SAM" id="Phobius"/>
    </source>
</evidence>
<feature type="domain" description="Cadherin" evidence="17">
    <location>
        <begin position="722"/>
        <end position="833"/>
    </location>
</feature>
<feature type="compositionally biased region" description="Pro residues" evidence="15">
    <location>
        <begin position="4818"/>
        <end position="4829"/>
    </location>
</feature>
<feature type="compositionally biased region" description="Basic and acidic residues" evidence="15">
    <location>
        <begin position="3212"/>
        <end position="3224"/>
    </location>
</feature>
<feature type="region of interest" description="Disordered" evidence="15">
    <location>
        <begin position="3902"/>
        <end position="3925"/>
    </location>
</feature>
<dbReference type="KEGG" id="ccal:108632975"/>
<evidence type="ECO:0000256" key="2">
    <source>
        <dbReference type="ARBA" id="ARBA00022475"/>
    </source>
</evidence>
<evidence type="ECO:0000256" key="10">
    <source>
        <dbReference type="ARBA" id="ARBA00023136"/>
    </source>
</evidence>
<evidence type="ECO:0000259" key="17">
    <source>
        <dbReference type="PROSITE" id="PS50268"/>
    </source>
</evidence>
<feature type="compositionally biased region" description="Basic and acidic residues" evidence="15">
    <location>
        <begin position="4121"/>
        <end position="4195"/>
    </location>
</feature>
<feature type="domain" description="Cadherin" evidence="17">
    <location>
        <begin position="955"/>
        <end position="1058"/>
    </location>
</feature>
<feature type="compositionally biased region" description="Basic and acidic residues" evidence="15">
    <location>
        <begin position="3488"/>
        <end position="3499"/>
    </location>
</feature>
<dbReference type="FunFam" id="2.60.40.60:FF:000118">
    <property type="entry name" value="protocadherin Fat 4"/>
    <property type="match status" value="4"/>
</dbReference>
<dbReference type="PROSITE" id="PS00232">
    <property type="entry name" value="CADHERIN_1"/>
    <property type="match status" value="11"/>
</dbReference>
<feature type="domain" description="Cadherin" evidence="17">
    <location>
        <begin position="377"/>
        <end position="493"/>
    </location>
</feature>
<feature type="domain" description="Cadherin" evidence="17">
    <location>
        <begin position="1759"/>
        <end position="1891"/>
    </location>
</feature>
<feature type="domain" description="Cadherin" evidence="17">
    <location>
        <begin position="833"/>
        <end position="954"/>
    </location>
</feature>
<feature type="compositionally biased region" description="Polar residues" evidence="15">
    <location>
        <begin position="3233"/>
        <end position="3245"/>
    </location>
</feature>
<feature type="region of interest" description="Disordered" evidence="15">
    <location>
        <begin position="3392"/>
        <end position="3411"/>
    </location>
</feature>
<dbReference type="FunFam" id="2.60.40.60:FF:000098">
    <property type="entry name" value="cadherin-23 isoform X1"/>
    <property type="match status" value="2"/>
</dbReference>
<dbReference type="PANTHER" id="PTHR24026">
    <property type="entry name" value="FAT ATYPICAL CADHERIN-RELATED"/>
    <property type="match status" value="1"/>
</dbReference>
<dbReference type="Proteomes" id="UP000694925">
    <property type="component" value="Unplaced"/>
</dbReference>
<feature type="compositionally biased region" description="Basic and acidic residues" evidence="15">
    <location>
        <begin position="4519"/>
        <end position="4554"/>
    </location>
</feature>
<keyword evidence="6" id="KW-0677">Repeat</keyword>
<feature type="domain" description="Cadherin" evidence="17">
    <location>
        <begin position="2009"/>
        <end position="2125"/>
    </location>
</feature>
<feature type="compositionally biased region" description="Basic and acidic residues" evidence="15">
    <location>
        <begin position="4292"/>
        <end position="4305"/>
    </location>
</feature>
<feature type="compositionally biased region" description="Polar residues" evidence="15">
    <location>
        <begin position="3998"/>
        <end position="4014"/>
    </location>
</feature>
<feature type="compositionally biased region" description="Basic and acidic residues" evidence="15">
    <location>
        <begin position="4225"/>
        <end position="4251"/>
    </location>
</feature>
<evidence type="ECO:0000256" key="15">
    <source>
        <dbReference type="SAM" id="MobiDB-lite"/>
    </source>
</evidence>
<comment type="subcellular location">
    <subcellularLocation>
        <location evidence="1">Cell membrane</location>
        <topology evidence="1">Single-pass type I membrane protein</topology>
    </subcellularLocation>
</comment>